<comment type="caution">
    <text evidence="4">The sequence shown here is derived from an EMBL/GenBank/DDBJ whole genome shotgun (WGS) entry which is preliminary data.</text>
</comment>
<evidence type="ECO:0000259" key="3">
    <source>
        <dbReference type="SMART" id="SM01083"/>
    </source>
</evidence>
<dbReference type="Pfam" id="PF10197">
    <property type="entry name" value="Cir_N"/>
    <property type="match status" value="1"/>
</dbReference>
<dbReference type="SMART" id="SM01083">
    <property type="entry name" value="Cir_N"/>
    <property type="match status" value="1"/>
</dbReference>
<evidence type="ECO:0000313" key="4">
    <source>
        <dbReference type="EMBL" id="KZS13859.1"/>
    </source>
</evidence>
<gene>
    <name evidence="4" type="ORF">APZ42_020939</name>
</gene>
<feature type="compositionally biased region" description="Low complexity" evidence="2">
    <location>
        <begin position="281"/>
        <end position="295"/>
    </location>
</feature>
<reference evidence="4 5" key="1">
    <citation type="submission" date="2016-03" db="EMBL/GenBank/DDBJ databases">
        <title>EvidentialGene: Evidence-directed Construction of Genes on Genomes.</title>
        <authorList>
            <person name="Gilbert D.G."/>
            <person name="Choi J.-H."/>
            <person name="Mockaitis K."/>
            <person name="Colbourne J."/>
            <person name="Pfrender M."/>
        </authorList>
    </citation>
    <scope>NUCLEOTIDE SEQUENCE [LARGE SCALE GENOMIC DNA]</scope>
    <source>
        <strain evidence="4 5">Xinb3</strain>
        <tissue evidence="4">Complete organism</tissue>
    </source>
</reference>
<accession>A0A164X4B3</accession>
<name>A0A164X4B3_9CRUS</name>
<dbReference type="InterPro" id="IPR019339">
    <property type="entry name" value="CIR_N_dom"/>
</dbReference>
<evidence type="ECO:0000256" key="1">
    <source>
        <dbReference type="SAM" id="Coils"/>
    </source>
</evidence>
<dbReference type="OrthoDB" id="2159131at2759"/>
<protein>
    <submittedName>
        <fullName evidence="4">Leukocyte receptor cluster member 1</fullName>
    </submittedName>
</protein>
<dbReference type="AlphaFoldDB" id="A0A164X4B3"/>
<keyword evidence="5" id="KW-1185">Reference proteome</keyword>
<keyword evidence="4" id="KW-0675">Receptor</keyword>
<feature type="compositionally biased region" description="Basic residues" evidence="2">
    <location>
        <begin position="252"/>
        <end position="262"/>
    </location>
</feature>
<dbReference type="PANTHER" id="PTHR22093">
    <property type="entry name" value="LEUKOCYTE RECEPTOR CLUSTER LRC MEMBER 1"/>
    <property type="match status" value="1"/>
</dbReference>
<feature type="compositionally biased region" description="Basic residues" evidence="2">
    <location>
        <begin position="235"/>
        <end position="245"/>
    </location>
</feature>
<dbReference type="Proteomes" id="UP000076858">
    <property type="component" value="Unassembled WGS sequence"/>
</dbReference>
<dbReference type="EMBL" id="LRGB01001019">
    <property type="protein sequence ID" value="KZS13859.1"/>
    <property type="molecule type" value="Genomic_DNA"/>
</dbReference>
<dbReference type="STRING" id="35525.A0A164X4B3"/>
<dbReference type="PANTHER" id="PTHR22093:SF0">
    <property type="entry name" value="LEUKOCYTE RECEPTOR CLUSTER MEMBER 1"/>
    <property type="match status" value="1"/>
</dbReference>
<feature type="coiled-coil region" evidence="1">
    <location>
        <begin position="18"/>
        <end position="45"/>
    </location>
</feature>
<dbReference type="InterPro" id="IPR039875">
    <property type="entry name" value="LENG1-like"/>
</dbReference>
<feature type="compositionally biased region" description="Basic and acidic residues" evidence="2">
    <location>
        <begin position="314"/>
        <end position="323"/>
    </location>
</feature>
<keyword evidence="1" id="KW-0175">Coiled coil</keyword>
<organism evidence="4 5">
    <name type="scientific">Daphnia magna</name>
    <dbReference type="NCBI Taxonomy" id="35525"/>
    <lineage>
        <taxon>Eukaryota</taxon>
        <taxon>Metazoa</taxon>
        <taxon>Ecdysozoa</taxon>
        <taxon>Arthropoda</taxon>
        <taxon>Crustacea</taxon>
        <taxon>Branchiopoda</taxon>
        <taxon>Diplostraca</taxon>
        <taxon>Cladocera</taxon>
        <taxon>Anomopoda</taxon>
        <taxon>Daphniidae</taxon>
        <taxon>Daphnia</taxon>
    </lineage>
</organism>
<feature type="region of interest" description="Disordered" evidence="2">
    <location>
        <begin position="202"/>
        <end position="390"/>
    </location>
</feature>
<sequence>MNILPKKRWHVRTKDNIARVRRDEAKAAEEEKEKQRRALLAEQETRTAILRTRARERQGLSSIEEPTKKQIPSSTETRYEVVIRNGACVSIPVTEEKNLVQFTASGHVNFFANLEEGKQAEGVANKEHELEKKKEQEDYEKQIGLLTYLGQGSRESTGESAWYEKPSLLITLKNQTQEEVSYKDERAKDMFDPLRVIRHYIGKPETTKREQSKKITLPDLRFPAAKPEPISSRPERKHKKKKRKSGKEEKKAKKHKKDKSKRRSFEESQSSRKRKKTSEGANSNSDDTTSESSDSSDSDAEKKQRLALLRAKRLQREKAERAKANKLLAAVNGTVAASSKEKSNRSSTEESDTEENTVKTKPKQKYHSQYNPDMARQNQPLDSATKYWLQ</sequence>
<feature type="compositionally biased region" description="Basic and acidic residues" evidence="2">
    <location>
        <begin position="339"/>
        <end position="348"/>
    </location>
</feature>
<evidence type="ECO:0000313" key="5">
    <source>
        <dbReference type="Proteomes" id="UP000076858"/>
    </source>
</evidence>
<feature type="compositionally biased region" description="Polar residues" evidence="2">
    <location>
        <begin position="367"/>
        <end position="382"/>
    </location>
</feature>
<evidence type="ECO:0000256" key="2">
    <source>
        <dbReference type="SAM" id="MobiDB-lite"/>
    </source>
</evidence>
<proteinExistence type="predicted"/>
<feature type="domain" description="CBF1-interacting co-repressor CIR N-terminal" evidence="3">
    <location>
        <begin position="8"/>
        <end position="44"/>
    </location>
</feature>